<keyword evidence="1" id="KW-0732">Signal</keyword>
<dbReference type="EMBL" id="QGHB01000008">
    <property type="protein sequence ID" value="PWK84390.1"/>
    <property type="molecule type" value="Genomic_DNA"/>
</dbReference>
<dbReference type="AlphaFoldDB" id="A0A316HWP7"/>
<reference evidence="2 3" key="1">
    <citation type="submission" date="2018-05" db="EMBL/GenBank/DDBJ databases">
        <title>Genomic Encyclopedia of Type Strains, Phase IV (KMG-IV): sequencing the most valuable type-strain genomes for metagenomic binning, comparative biology and taxonomic classification.</title>
        <authorList>
            <person name="Goeker M."/>
        </authorList>
    </citation>
    <scope>NUCLEOTIDE SEQUENCE [LARGE SCALE GENOMIC DNA]</scope>
    <source>
        <strain evidence="2 3">DSM 45480</strain>
    </source>
</reference>
<sequence length="118" mass="12148">MRTFIANTKSVAATISAVAAGIVLSAGTAQAVTPGNIEVCGTDQARITVKFLDRGGYSLTPAAKCHVQALSSKKPEQIEVSAQVGGRKPKVLGSAVVDIRTGVKVYLTSGTNPGFFVK</sequence>
<dbReference type="Proteomes" id="UP000246005">
    <property type="component" value="Unassembled WGS sequence"/>
</dbReference>
<evidence type="ECO:0000313" key="2">
    <source>
        <dbReference type="EMBL" id="PWK84390.1"/>
    </source>
</evidence>
<feature type="signal peptide" evidence="1">
    <location>
        <begin position="1"/>
        <end position="31"/>
    </location>
</feature>
<protein>
    <submittedName>
        <fullName evidence="2">Uncharacterized protein</fullName>
    </submittedName>
</protein>
<dbReference type="RefSeq" id="WP_146231668.1">
    <property type="nucleotide sequence ID" value="NZ_QGHB01000008.1"/>
</dbReference>
<evidence type="ECO:0000313" key="3">
    <source>
        <dbReference type="Proteomes" id="UP000246005"/>
    </source>
</evidence>
<feature type="chain" id="PRO_5016274266" evidence="1">
    <location>
        <begin position="32"/>
        <end position="118"/>
    </location>
</feature>
<gene>
    <name evidence="2" type="ORF">C8D88_1085</name>
</gene>
<comment type="caution">
    <text evidence="2">The sequence shown here is derived from an EMBL/GenBank/DDBJ whole genome shotgun (WGS) entry which is preliminary data.</text>
</comment>
<organism evidence="2 3">
    <name type="scientific">Lentzea atacamensis</name>
    <dbReference type="NCBI Taxonomy" id="531938"/>
    <lineage>
        <taxon>Bacteria</taxon>
        <taxon>Bacillati</taxon>
        <taxon>Actinomycetota</taxon>
        <taxon>Actinomycetes</taxon>
        <taxon>Pseudonocardiales</taxon>
        <taxon>Pseudonocardiaceae</taxon>
        <taxon>Lentzea</taxon>
    </lineage>
</organism>
<name>A0A316HWP7_9PSEU</name>
<accession>A0A316HWP7</accession>
<proteinExistence type="predicted"/>
<evidence type="ECO:0000256" key="1">
    <source>
        <dbReference type="SAM" id="SignalP"/>
    </source>
</evidence>